<comment type="caution">
    <text evidence="2">The sequence shown here is derived from an EMBL/GenBank/DDBJ whole genome shotgun (WGS) entry which is preliminary data.</text>
</comment>
<name>A0A132PTL1_9MYCO</name>
<evidence type="ECO:0000259" key="1">
    <source>
        <dbReference type="SMART" id="SM00507"/>
    </source>
</evidence>
<dbReference type="CDD" id="cd00085">
    <property type="entry name" value="HNHc"/>
    <property type="match status" value="1"/>
</dbReference>
<protein>
    <recommendedName>
        <fullName evidence="1">HNH nuclease domain-containing protein</fullName>
    </recommendedName>
</protein>
<evidence type="ECO:0000313" key="2">
    <source>
        <dbReference type="EMBL" id="KWX25678.1"/>
    </source>
</evidence>
<dbReference type="EMBL" id="LGTW01000002">
    <property type="protein sequence ID" value="KWX25678.1"/>
    <property type="molecule type" value="Genomic_DNA"/>
</dbReference>
<dbReference type="InterPro" id="IPR003615">
    <property type="entry name" value="HNH_nuc"/>
</dbReference>
<dbReference type="STRING" id="59750.AWC31_21405"/>
<sequence length="449" mass="49378">MLALYQVFEETGALIAASSHDALTLPDLMEVAMLRERIQRAHGAVDNVIIARMSAEATPQAMGGNSMRDVLVNCLRISRAEAGRRIADAADLGPRRAVNGESLQPKLPRTAAAQSRGEIGTEHVRVIRKFFASLPGWVGADDRAKAEAILARSAPRLSPDELRQATDRMLMTIDPDGKPPSDADRARRRYLYVGKQGPDGMSEVRGLIDPEARAVWDAISAKWAAPGMCNPDDETPCVDGEPDKEAVERDSRTQIQRNHDAFKAVGRAMLASGELGQHNGLPCTVVVTTTLAEIESGEGWAVTGGGSMLPMSDVIRLAGHAHHYLCVYESHTEVPMYLGRTKRVASPGQRIVLYARDRGCTRPGCTAPPYWCEVHHRDKDWIAGGHTNVDELTLACKPDHRLLTNKGWKTRIRKDGRTEWIPPPQLDTGQARVNEYHHPERYFDGPECA</sequence>
<organism evidence="2 3">
    <name type="scientific">Mycolicibacterium wolinskyi</name>
    <dbReference type="NCBI Taxonomy" id="59750"/>
    <lineage>
        <taxon>Bacteria</taxon>
        <taxon>Bacillati</taxon>
        <taxon>Actinomycetota</taxon>
        <taxon>Actinomycetes</taxon>
        <taxon>Mycobacteriales</taxon>
        <taxon>Mycobacteriaceae</taxon>
        <taxon>Mycolicibacterium</taxon>
    </lineage>
</organism>
<reference evidence="2 3" key="1">
    <citation type="submission" date="2015-07" db="EMBL/GenBank/DDBJ databases">
        <title>A draft genome sequence of Mycobacterium wolinskyi.</title>
        <authorList>
            <person name="de Man T.J."/>
            <person name="Perry K.A."/>
            <person name="Coulliette A.D."/>
            <person name="Jensen B."/>
            <person name="Toney N.C."/>
            <person name="Limbago B.M."/>
            <person name="Noble-Wang J."/>
        </authorList>
    </citation>
    <scope>NUCLEOTIDE SEQUENCE [LARGE SCALE GENOMIC DNA]</scope>
    <source>
        <strain evidence="2 3">CDC_01</strain>
    </source>
</reference>
<keyword evidence="3" id="KW-1185">Reference proteome</keyword>
<dbReference type="Pfam" id="PF02720">
    <property type="entry name" value="DUF222"/>
    <property type="match status" value="1"/>
</dbReference>
<dbReference type="AlphaFoldDB" id="A0A132PTL1"/>
<dbReference type="InterPro" id="IPR003870">
    <property type="entry name" value="DUF222"/>
</dbReference>
<dbReference type="SMART" id="SM00507">
    <property type="entry name" value="HNHc"/>
    <property type="match status" value="1"/>
</dbReference>
<gene>
    <name evidence="2" type="ORF">AFM11_03760</name>
</gene>
<dbReference type="Proteomes" id="UP000070612">
    <property type="component" value="Unassembled WGS sequence"/>
</dbReference>
<dbReference type="PATRIC" id="fig|59750.3.peg.2629"/>
<evidence type="ECO:0000313" key="3">
    <source>
        <dbReference type="Proteomes" id="UP000070612"/>
    </source>
</evidence>
<accession>A0A132PTL1</accession>
<proteinExistence type="predicted"/>
<feature type="domain" description="HNH nuclease" evidence="1">
    <location>
        <begin position="348"/>
        <end position="401"/>
    </location>
</feature>